<name>R0KQD2_NOSB1</name>
<reference evidence="1 2" key="1">
    <citation type="journal article" date="2013" name="BMC Genomics">
        <title>Comparative genomics of parasitic silkworm microsporidia reveal an association between genome expansion and host adaptation.</title>
        <authorList>
            <person name="Pan G."/>
            <person name="Xu J."/>
            <person name="Li T."/>
            <person name="Xia Q."/>
            <person name="Liu S.L."/>
            <person name="Zhang G."/>
            <person name="Li S."/>
            <person name="Li C."/>
            <person name="Liu H."/>
            <person name="Yang L."/>
            <person name="Liu T."/>
            <person name="Zhang X."/>
            <person name="Wu Z."/>
            <person name="Fan W."/>
            <person name="Dang X."/>
            <person name="Xiang H."/>
            <person name="Tao M."/>
            <person name="Li Y."/>
            <person name="Hu J."/>
            <person name="Li Z."/>
            <person name="Lin L."/>
            <person name="Luo J."/>
            <person name="Geng L."/>
            <person name="Wang L."/>
            <person name="Long M."/>
            <person name="Wan Y."/>
            <person name="He N."/>
            <person name="Zhang Z."/>
            <person name="Lu C."/>
            <person name="Keeling P.J."/>
            <person name="Wang J."/>
            <person name="Xiang Z."/>
            <person name="Zhou Z."/>
        </authorList>
    </citation>
    <scope>NUCLEOTIDE SEQUENCE [LARGE SCALE GENOMIC DNA]</scope>
    <source>
        <strain evidence="2">CQ1 / CVCC 102059</strain>
    </source>
</reference>
<dbReference type="Proteomes" id="UP000016927">
    <property type="component" value="Unassembled WGS sequence"/>
</dbReference>
<evidence type="ECO:0000313" key="2">
    <source>
        <dbReference type="Proteomes" id="UP000016927"/>
    </source>
</evidence>
<organism evidence="1 2">
    <name type="scientific">Nosema bombycis (strain CQ1 / CVCC 102059)</name>
    <name type="common">Microsporidian parasite</name>
    <name type="synonym">Pebrine of silkworm</name>
    <dbReference type="NCBI Taxonomy" id="578461"/>
    <lineage>
        <taxon>Eukaryota</taxon>
        <taxon>Fungi</taxon>
        <taxon>Fungi incertae sedis</taxon>
        <taxon>Microsporidia</taxon>
        <taxon>Nosematidae</taxon>
        <taxon>Nosema</taxon>
    </lineage>
</organism>
<dbReference type="EMBL" id="KB909219">
    <property type="protein sequence ID" value="EOB12926.1"/>
    <property type="molecule type" value="Genomic_DNA"/>
</dbReference>
<proteinExistence type="predicted"/>
<dbReference type="VEuPathDB" id="MicrosporidiaDB:NBO_311g0001"/>
<gene>
    <name evidence="1" type="ORF">NBO_311g0001</name>
</gene>
<accession>R0KQD2</accession>
<keyword evidence="2" id="KW-1185">Reference proteome</keyword>
<dbReference type="AlphaFoldDB" id="R0KQD2"/>
<dbReference type="HOGENOM" id="CLU_2278245_0_0_1"/>
<protein>
    <submittedName>
        <fullName evidence="1">Uncharacterized protein</fullName>
    </submittedName>
</protein>
<sequence length="102" mass="10421">MKCDTHIGNTAGVIFTDAVDVERQLAAAFAESVHPQVGQAGPDGVLNAGKIERTDVAEAQRAANQLAMGIAGGRTQPAIQPARTAIIDPACVKIGGGKEAMI</sequence>
<evidence type="ECO:0000313" key="1">
    <source>
        <dbReference type="EMBL" id="EOB12926.1"/>
    </source>
</evidence>